<name>A0A2P6U571_CHLSO</name>
<dbReference type="Gene3D" id="3.40.50.150">
    <property type="entry name" value="Vaccinia Virus protein VP39"/>
    <property type="match status" value="1"/>
</dbReference>
<dbReference type="Pfam" id="PF13578">
    <property type="entry name" value="Methyltransf_24"/>
    <property type="match status" value="1"/>
</dbReference>
<evidence type="ECO:0000313" key="2">
    <source>
        <dbReference type="Proteomes" id="UP000239899"/>
    </source>
</evidence>
<organism evidence="1 2">
    <name type="scientific">Chlorella sorokiniana</name>
    <name type="common">Freshwater green alga</name>
    <dbReference type="NCBI Taxonomy" id="3076"/>
    <lineage>
        <taxon>Eukaryota</taxon>
        <taxon>Viridiplantae</taxon>
        <taxon>Chlorophyta</taxon>
        <taxon>core chlorophytes</taxon>
        <taxon>Trebouxiophyceae</taxon>
        <taxon>Chlorellales</taxon>
        <taxon>Chlorellaceae</taxon>
        <taxon>Chlorella clade</taxon>
        <taxon>Chlorella</taxon>
    </lineage>
</organism>
<gene>
    <name evidence="1" type="ORF">C2E21_0433</name>
</gene>
<dbReference type="CDD" id="cd02440">
    <property type="entry name" value="AdoMet_MTases"/>
    <property type="match status" value="1"/>
</dbReference>
<comment type="caution">
    <text evidence="1">The sequence shown here is derived from an EMBL/GenBank/DDBJ whole genome shotgun (WGS) entry which is preliminary data.</text>
</comment>
<sequence length="350" mass="38832">MMKREPSGTRINTAQLASVALAFVAGIIATSFLPVKQGRQFIDGFATNAATPESAAVGHAAQLHSGATPIDLTPRQRECLARGEKFKADLLSAQPRQMHHPFDEPFVSPITTARDPVFFDYASRTPTDKVTAHAYHNLYSRYLPHARLHDLNILEVGLGCNMFYGPGASLNLWRALLPCANISFVEYDAECANKYKSQVEMQGEGRLYIGSQDDPKLLAEIVADAKAAGGFDMIVDDGSHSHKHIWATLNALWPTLKPGGVYVIEDLIYHWFFPTWSNYTIATPATSAVPLFQRLIHTMNCLTTNRFSEDYKAWCRKEQDDSIFKDVINIDCMPDACALVKGRPLAGLRD</sequence>
<reference evidence="1 2" key="1">
    <citation type="journal article" date="2018" name="Plant J.">
        <title>Genome sequences of Chlorella sorokiniana UTEX 1602 and Micractinium conductrix SAG 241.80: implications to maltose excretion by a green alga.</title>
        <authorList>
            <person name="Arriola M.B."/>
            <person name="Velmurugan N."/>
            <person name="Zhang Y."/>
            <person name="Plunkett M.H."/>
            <person name="Hondzo H."/>
            <person name="Barney B.M."/>
        </authorList>
    </citation>
    <scope>NUCLEOTIDE SEQUENCE [LARGE SCALE GENOMIC DNA]</scope>
    <source>
        <strain evidence="2">UTEX 1602</strain>
    </source>
</reference>
<dbReference type="STRING" id="3076.A0A2P6U571"/>
<evidence type="ECO:0000313" key="1">
    <source>
        <dbReference type="EMBL" id="PRW61447.1"/>
    </source>
</evidence>
<proteinExistence type="predicted"/>
<dbReference type="Proteomes" id="UP000239899">
    <property type="component" value="Unassembled WGS sequence"/>
</dbReference>
<dbReference type="SUPFAM" id="SSF53335">
    <property type="entry name" value="S-adenosyl-L-methionine-dependent methyltransferases"/>
    <property type="match status" value="1"/>
</dbReference>
<dbReference type="InterPro" id="IPR029063">
    <property type="entry name" value="SAM-dependent_MTases_sf"/>
</dbReference>
<dbReference type="AlphaFoldDB" id="A0A2P6U571"/>
<protein>
    <submittedName>
        <fullName evidence="1">Hard-surface induced 5</fullName>
    </submittedName>
</protein>
<keyword evidence="2" id="KW-1185">Reference proteome</keyword>
<dbReference type="OrthoDB" id="512550at2759"/>
<dbReference type="EMBL" id="LHPG02000001">
    <property type="protein sequence ID" value="PRW61447.1"/>
    <property type="molecule type" value="Genomic_DNA"/>
</dbReference>
<accession>A0A2P6U571</accession>